<comment type="caution">
    <text evidence="1">The sequence shown here is derived from an EMBL/GenBank/DDBJ whole genome shotgun (WGS) entry which is preliminary data.</text>
</comment>
<keyword evidence="2" id="KW-1185">Reference proteome</keyword>
<dbReference type="PANTHER" id="PTHR47331">
    <property type="entry name" value="PHD-TYPE DOMAIN-CONTAINING PROTEIN"/>
    <property type="match status" value="1"/>
</dbReference>
<accession>A0A4Y2KDJ7</accession>
<evidence type="ECO:0000313" key="1">
    <source>
        <dbReference type="EMBL" id="GBN00345.1"/>
    </source>
</evidence>
<reference evidence="1 2" key="1">
    <citation type="journal article" date="2019" name="Sci. Rep.">
        <title>Orb-weaving spider Araneus ventricosus genome elucidates the spidroin gene catalogue.</title>
        <authorList>
            <person name="Kono N."/>
            <person name="Nakamura H."/>
            <person name="Ohtoshi R."/>
            <person name="Moran D.A.P."/>
            <person name="Shinohara A."/>
            <person name="Yoshida Y."/>
            <person name="Fujiwara M."/>
            <person name="Mori M."/>
            <person name="Tomita M."/>
            <person name="Arakawa K."/>
        </authorList>
    </citation>
    <scope>NUCLEOTIDE SEQUENCE [LARGE SCALE GENOMIC DNA]</scope>
</reference>
<evidence type="ECO:0000313" key="2">
    <source>
        <dbReference type="Proteomes" id="UP000499080"/>
    </source>
</evidence>
<dbReference type="Proteomes" id="UP000499080">
    <property type="component" value="Unassembled WGS sequence"/>
</dbReference>
<proteinExistence type="predicted"/>
<dbReference type="EMBL" id="BGPR01004510">
    <property type="protein sequence ID" value="GBN00345.1"/>
    <property type="molecule type" value="Genomic_DNA"/>
</dbReference>
<dbReference type="OrthoDB" id="10049357at2759"/>
<dbReference type="AlphaFoldDB" id="A0A4Y2KDJ7"/>
<gene>
    <name evidence="1" type="ORF">AVEN_270117_1</name>
</gene>
<name>A0A4Y2KDJ7_ARAVE</name>
<organism evidence="1 2">
    <name type="scientific">Araneus ventricosus</name>
    <name type="common">Orbweaver spider</name>
    <name type="synonym">Epeira ventricosa</name>
    <dbReference type="NCBI Taxonomy" id="182803"/>
    <lineage>
        <taxon>Eukaryota</taxon>
        <taxon>Metazoa</taxon>
        <taxon>Ecdysozoa</taxon>
        <taxon>Arthropoda</taxon>
        <taxon>Chelicerata</taxon>
        <taxon>Arachnida</taxon>
        <taxon>Araneae</taxon>
        <taxon>Araneomorphae</taxon>
        <taxon>Entelegynae</taxon>
        <taxon>Araneoidea</taxon>
        <taxon>Araneidae</taxon>
        <taxon>Araneus</taxon>
    </lineage>
</organism>
<evidence type="ECO:0008006" key="3">
    <source>
        <dbReference type="Google" id="ProtNLM"/>
    </source>
</evidence>
<protein>
    <recommendedName>
        <fullName evidence="3">Integrase zinc-binding domain-containing protein</fullName>
    </recommendedName>
</protein>
<sequence length="128" mass="14441">MQTMVDSNGVIRIKSKLIMRKDIESLRYPIVLPSKHPILTKLILGKHLELCHAGVQTVMSTLRGKYWILKSRKTVRRVLGEGIICKRFTVRPFTTLSPPLPGDRVKGAQIFEITGDDLYGPLRDGTKS</sequence>